<comment type="caution">
    <text evidence="2">The sequence shown here is derived from an EMBL/GenBank/DDBJ whole genome shotgun (WGS) entry which is preliminary data.</text>
</comment>
<sequence length="261" mass="29792">MIKAKRKSQSHQQCTSSANSQSAFDQTKRQEYEKKLHSCRKWTLRSIRVVDEVMFKKAKDFEFEHNQLFDSLPDEINKLINEAVAKATYDVIADALELMSSNVRKALIESWIKDSLQHAVDLFATCDTLKNDYKSENHLLYTIWYLLTNINKNTAIETDGNAASVSSKDEANKKRRLSTCRSTNVTENARMADFYYKYLDHEMGCVEIGLKDKGQFSTKEFNELNYKCPVILSAMLEELCTACPSAAKQDLCTIGFVISGM</sequence>
<evidence type="ECO:0000313" key="2">
    <source>
        <dbReference type="EMBL" id="OBZ85947.1"/>
    </source>
</evidence>
<reference evidence="2 3" key="1">
    <citation type="submission" date="2016-03" db="EMBL/GenBank/DDBJ databases">
        <title>Choanephora cucurbitarum.</title>
        <authorList>
            <person name="Min B."/>
            <person name="Park H."/>
            <person name="Park J.-H."/>
            <person name="Shin H.-D."/>
            <person name="Choi I.-G."/>
        </authorList>
    </citation>
    <scope>NUCLEOTIDE SEQUENCE [LARGE SCALE GENOMIC DNA]</scope>
    <source>
        <strain evidence="2 3">KUS-F28377</strain>
    </source>
</reference>
<feature type="compositionally biased region" description="Polar residues" evidence="1">
    <location>
        <begin position="10"/>
        <end position="25"/>
    </location>
</feature>
<name>A0A1C7NA26_9FUNG</name>
<protein>
    <submittedName>
        <fullName evidence="2">Uncharacterized protein</fullName>
    </submittedName>
</protein>
<dbReference type="EMBL" id="LUGH01000343">
    <property type="protein sequence ID" value="OBZ85947.1"/>
    <property type="molecule type" value="Genomic_DNA"/>
</dbReference>
<evidence type="ECO:0000313" key="3">
    <source>
        <dbReference type="Proteomes" id="UP000093000"/>
    </source>
</evidence>
<feature type="region of interest" description="Disordered" evidence="1">
    <location>
        <begin position="1"/>
        <end position="26"/>
    </location>
</feature>
<evidence type="ECO:0000256" key="1">
    <source>
        <dbReference type="SAM" id="MobiDB-lite"/>
    </source>
</evidence>
<gene>
    <name evidence="2" type="ORF">A0J61_06013</name>
</gene>
<dbReference type="Proteomes" id="UP000093000">
    <property type="component" value="Unassembled WGS sequence"/>
</dbReference>
<organism evidence="2 3">
    <name type="scientific">Choanephora cucurbitarum</name>
    <dbReference type="NCBI Taxonomy" id="101091"/>
    <lineage>
        <taxon>Eukaryota</taxon>
        <taxon>Fungi</taxon>
        <taxon>Fungi incertae sedis</taxon>
        <taxon>Mucoromycota</taxon>
        <taxon>Mucoromycotina</taxon>
        <taxon>Mucoromycetes</taxon>
        <taxon>Mucorales</taxon>
        <taxon>Mucorineae</taxon>
        <taxon>Choanephoraceae</taxon>
        <taxon>Choanephoroideae</taxon>
        <taxon>Choanephora</taxon>
    </lineage>
</organism>
<accession>A0A1C7NA26</accession>
<dbReference type="InParanoid" id="A0A1C7NA26"/>
<dbReference type="OrthoDB" id="2289352at2759"/>
<proteinExistence type="predicted"/>
<keyword evidence="3" id="KW-1185">Reference proteome</keyword>
<dbReference type="AlphaFoldDB" id="A0A1C7NA26"/>